<proteinExistence type="predicted"/>
<protein>
    <recommendedName>
        <fullName evidence="4">DUF4864 domain-containing protein</fullName>
    </recommendedName>
</protein>
<evidence type="ECO:0008006" key="4">
    <source>
        <dbReference type="Google" id="ProtNLM"/>
    </source>
</evidence>
<evidence type="ECO:0000313" key="3">
    <source>
        <dbReference type="Proteomes" id="UP001606210"/>
    </source>
</evidence>
<accession>A0ABW7F0U4</accession>
<dbReference type="EMBL" id="JBIGHV010000003">
    <property type="protein sequence ID" value="MFG6430251.1"/>
    <property type="molecule type" value="Genomic_DNA"/>
</dbReference>
<reference evidence="2 3" key="1">
    <citation type="submission" date="2024-08" db="EMBL/GenBank/DDBJ databases">
        <authorList>
            <person name="Lu H."/>
        </authorList>
    </citation>
    <scope>NUCLEOTIDE SEQUENCE [LARGE SCALE GENOMIC DNA]</scope>
    <source>
        <strain evidence="2 3">LYH14W</strain>
    </source>
</reference>
<dbReference type="RefSeq" id="WP_394478360.1">
    <property type="nucleotide sequence ID" value="NZ_JBIGHV010000003.1"/>
</dbReference>
<feature type="signal peptide" evidence="1">
    <location>
        <begin position="1"/>
        <end position="19"/>
    </location>
</feature>
<name>A0ABW7F0U4_9BURK</name>
<organism evidence="2 3">
    <name type="scientific">Pelomonas parva</name>
    <dbReference type="NCBI Taxonomy" id="3299032"/>
    <lineage>
        <taxon>Bacteria</taxon>
        <taxon>Pseudomonadati</taxon>
        <taxon>Pseudomonadota</taxon>
        <taxon>Betaproteobacteria</taxon>
        <taxon>Burkholderiales</taxon>
        <taxon>Sphaerotilaceae</taxon>
        <taxon>Roseateles</taxon>
    </lineage>
</organism>
<keyword evidence="3" id="KW-1185">Reference proteome</keyword>
<evidence type="ECO:0000313" key="2">
    <source>
        <dbReference type="EMBL" id="MFG6430251.1"/>
    </source>
</evidence>
<dbReference type="PROSITE" id="PS51257">
    <property type="entry name" value="PROKAR_LIPOPROTEIN"/>
    <property type="match status" value="1"/>
</dbReference>
<gene>
    <name evidence="2" type="ORF">ACG00Y_10025</name>
</gene>
<comment type="caution">
    <text evidence="2">The sequence shown here is derived from an EMBL/GenBank/DDBJ whole genome shotgun (WGS) entry which is preliminary data.</text>
</comment>
<feature type="chain" id="PRO_5046874273" description="DUF4864 domain-containing protein" evidence="1">
    <location>
        <begin position="20"/>
        <end position="140"/>
    </location>
</feature>
<keyword evidence="1" id="KW-0732">Signal</keyword>
<sequence length="140" mass="15715">MKKFLALATLLTASLAACAQAVPTLADVRKVTDDVMAKVGKGDLEGGLKTFKPLTVIPASEFDAMVGQAVMQSPMMSARFGKTIGHEFISEDRIGESLARLLYIQRFEQHAMRWVFYVYQGKTGWVINTFRFDDKWPDMF</sequence>
<dbReference type="Proteomes" id="UP001606210">
    <property type="component" value="Unassembled WGS sequence"/>
</dbReference>
<evidence type="ECO:0000256" key="1">
    <source>
        <dbReference type="SAM" id="SignalP"/>
    </source>
</evidence>